<dbReference type="Pfam" id="PF21089">
    <property type="entry name" value="PKS_DH_N"/>
    <property type="match status" value="1"/>
</dbReference>
<dbReference type="InterPro" id="IPR014030">
    <property type="entry name" value="Ketoacyl_synth_N"/>
</dbReference>
<dbReference type="EMBL" id="MU842949">
    <property type="protein sequence ID" value="KAK2024958.1"/>
    <property type="molecule type" value="Genomic_DNA"/>
</dbReference>
<dbReference type="PROSITE" id="PS50075">
    <property type="entry name" value="CARRIER"/>
    <property type="match status" value="1"/>
</dbReference>
<dbReference type="SMART" id="SM00827">
    <property type="entry name" value="PKS_AT"/>
    <property type="match status" value="1"/>
</dbReference>
<reference evidence="11" key="1">
    <citation type="submission" date="2021-06" db="EMBL/GenBank/DDBJ databases">
        <title>Comparative genomics, transcriptomics and evolutionary studies reveal genomic signatures of adaptation to plant cell wall in hemibiotrophic fungi.</title>
        <authorList>
            <consortium name="DOE Joint Genome Institute"/>
            <person name="Baroncelli R."/>
            <person name="Diaz J.F."/>
            <person name="Benocci T."/>
            <person name="Peng M."/>
            <person name="Battaglia E."/>
            <person name="Haridas S."/>
            <person name="Andreopoulos W."/>
            <person name="Labutti K."/>
            <person name="Pangilinan J."/>
            <person name="Floch G.L."/>
            <person name="Makela M.R."/>
            <person name="Henrissat B."/>
            <person name="Grigoriev I.V."/>
            <person name="Crouch J.A."/>
            <person name="De Vries R.P."/>
            <person name="Sukno S.A."/>
            <person name="Thon M.R."/>
        </authorList>
    </citation>
    <scope>NUCLEOTIDE SEQUENCE</scope>
    <source>
        <strain evidence="11">MAFF235873</strain>
    </source>
</reference>
<dbReference type="InterPro" id="IPR009081">
    <property type="entry name" value="PP-bd_ACP"/>
</dbReference>
<dbReference type="SUPFAM" id="SSF51735">
    <property type="entry name" value="NAD(P)-binding Rossmann-fold domains"/>
    <property type="match status" value="2"/>
</dbReference>
<feature type="region of interest" description="Disordered" evidence="7">
    <location>
        <begin position="440"/>
        <end position="462"/>
    </location>
</feature>
<dbReference type="InterPro" id="IPR057326">
    <property type="entry name" value="KR_dom"/>
</dbReference>
<dbReference type="CDD" id="cd05274">
    <property type="entry name" value="KR_FAS_SDR_x"/>
    <property type="match status" value="1"/>
</dbReference>
<organism evidence="11 12">
    <name type="scientific">Colletotrichum zoysiae</name>
    <dbReference type="NCBI Taxonomy" id="1216348"/>
    <lineage>
        <taxon>Eukaryota</taxon>
        <taxon>Fungi</taxon>
        <taxon>Dikarya</taxon>
        <taxon>Ascomycota</taxon>
        <taxon>Pezizomycotina</taxon>
        <taxon>Sordariomycetes</taxon>
        <taxon>Hypocreomycetidae</taxon>
        <taxon>Glomerellales</taxon>
        <taxon>Glomerellaceae</taxon>
        <taxon>Colletotrichum</taxon>
        <taxon>Colletotrichum graminicola species complex</taxon>
    </lineage>
</organism>
<evidence type="ECO:0000259" key="8">
    <source>
        <dbReference type="PROSITE" id="PS50075"/>
    </source>
</evidence>
<dbReference type="Pfam" id="PF23297">
    <property type="entry name" value="ACP_SdgA_C"/>
    <property type="match status" value="1"/>
</dbReference>
<evidence type="ECO:0000256" key="6">
    <source>
        <dbReference type="PROSITE-ProRule" id="PRU01363"/>
    </source>
</evidence>
<dbReference type="InterPro" id="IPR016036">
    <property type="entry name" value="Malonyl_transacylase_ACP-bd"/>
</dbReference>
<dbReference type="GO" id="GO:0004312">
    <property type="term" value="F:fatty acid synthase activity"/>
    <property type="evidence" value="ECO:0007669"/>
    <property type="project" value="TreeGrafter"/>
</dbReference>
<dbReference type="InterPro" id="IPR013968">
    <property type="entry name" value="PKS_KR"/>
</dbReference>
<evidence type="ECO:0000259" key="9">
    <source>
        <dbReference type="PROSITE" id="PS52004"/>
    </source>
</evidence>
<dbReference type="GO" id="GO:0016491">
    <property type="term" value="F:oxidoreductase activity"/>
    <property type="evidence" value="ECO:0007669"/>
    <property type="project" value="UniProtKB-KW"/>
</dbReference>
<dbReference type="SMART" id="SM00826">
    <property type="entry name" value="PKS_DH"/>
    <property type="match status" value="1"/>
</dbReference>
<dbReference type="PROSITE" id="PS00059">
    <property type="entry name" value="ADH_ZINC"/>
    <property type="match status" value="1"/>
</dbReference>
<dbReference type="Proteomes" id="UP001232148">
    <property type="component" value="Unassembled WGS sequence"/>
</dbReference>
<dbReference type="Gene3D" id="3.40.366.10">
    <property type="entry name" value="Malonyl-Coenzyme A Acyl Carrier Protein, domain 2"/>
    <property type="match status" value="1"/>
</dbReference>
<dbReference type="GO" id="GO:0008270">
    <property type="term" value="F:zinc ion binding"/>
    <property type="evidence" value="ECO:0007669"/>
    <property type="project" value="InterPro"/>
</dbReference>
<dbReference type="InterPro" id="IPR020806">
    <property type="entry name" value="PKS_PP-bd"/>
</dbReference>
<dbReference type="FunFam" id="3.40.50.720:FF:000209">
    <property type="entry name" value="Polyketide synthase Pks12"/>
    <property type="match status" value="1"/>
</dbReference>
<dbReference type="SUPFAM" id="SSF53901">
    <property type="entry name" value="Thiolase-like"/>
    <property type="match status" value="1"/>
</dbReference>
<dbReference type="Gene3D" id="3.90.180.10">
    <property type="entry name" value="Medium-chain alcohol dehydrogenases, catalytic domain"/>
    <property type="match status" value="1"/>
</dbReference>
<comment type="caution">
    <text evidence="11">The sequence shown here is derived from an EMBL/GenBank/DDBJ whole genome shotgun (WGS) entry which is preliminary data.</text>
</comment>
<dbReference type="InterPro" id="IPR001227">
    <property type="entry name" value="Ac_transferase_dom_sf"/>
</dbReference>
<evidence type="ECO:0000256" key="4">
    <source>
        <dbReference type="ARBA" id="ARBA00023002"/>
    </source>
</evidence>
<feature type="region of interest" description="C-terminal hotdog fold" evidence="6">
    <location>
        <begin position="1097"/>
        <end position="1252"/>
    </location>
</feature>
<dbReference type="Pfam" id="PF16197">
    <property type="entry name" value="KAsynt_C_assoc"/>
    <property type="match status" value="1"/>
</dbReference>
<dbReference type="GO" id="GO:0006633">
    <property type="term" value="P:fatty acid biosynthetic process"/>
    <property type="evidence" value="ECO:0007669"/>
    <property type="project" value="InterPro"/>
</dbReference>
<feature type="domain" description="PKS/mFAS DH" evidence="10">
    <location>
        <begin position="934"/>
        <end position="1252"/>
    </location>
</feature>
<dbReference type="Pfam" id="PF00698">
    <property type="entry name" value="Acyl_transf_1"/>
    <property type="match status" value="1"/>
</dbReference>
<dbReference type="InterPro" id="IPR032821">
    <property type="entry name" value="PKS_assoc"/>
</dbReference>
<dbReference type="Pfam" id="PF14765">
    <property type="entry name" value="PS-DH"/>
    <property type="match status" value="1"/>
</dbReference>
<dbReference type="InterPro" id="IPR049900">
    <property type="entry name" value="PKS_mFAS_DH"/>
</dbReference>
<feature type="domain" description="Carrier" evidence="8">
    <location>
        <begin position="2122"/>
        <end position="2199"/>
    </location>
</feature>
<dbReference type="InterPro" id="IPR042104">
    <property type="entry name" value="PKS_dehydratase_sf"/>
</dbReference>
<dbReference type="Gene3D" id="3.40.50.720">
    <property type="entry name" value="NAD(P)-binding Rossmann-like Domain"/>
    <property type="match status" value="2"/>
</dbReference>
<dbReference type="InterPro" id="IPR036291">
    <property type="entry name" value="NAD(P)-bd_dom_sf"/>
</dbReference>
<feature type="active site" description="Proton acceptor; for dehydratase activity" evidence="6">
    <location>
        <position position="966"/>
    </location>
</feature>
<feature type="region of interest" description="N-terminal hotdog fold" evidence="6">
    <location>
        <begin position="934"/>
        <end position="1068"/>
    </location>
</feature>
<dbReference type="InterPro" id="IPR020843">
    <property type="entry name" value="ER"/>
</dbReference>
<dbReference type="SUPFAM" id="SSF50129">
    <property type="entry name" value="GroES-like"/>
    <property type="match status" value="1"/>
</dbReference>
<dbReference type="CDD" id="cd00833">
    <property type="entry name" value="PKS"/>
    <property type="match status" value="1"/>
</dbReference>
<dbReference type="Pfam" id="PF13602">
    <property type="entry name" value="ADH_zinc_N_2"/>
    <property type="match status" value="1"/>
</dbReference>
<dbReference type="PROSITE" id="PS52019">
    <property type="entry name" value="PKS_MFAS_DH"/>
    <property type="match status" value="1"/>
</dbReference>
<dbReference type="SMART" id="SM00822">
    <property type="entry name" value="PKS_KR"/>
    <property type="match status" value="1"/>
</dbReference>
<dbReference type="Pfam" id="PF23114">
    <property type="entry name" value="NAD-bd_HRPKS_sdrA"/>
    <property type="match status" value="1"/>
</dbReference>
<dbReference type="Gene3D" id="1.10.1200.10">
    <property type="entry name" value="ACP-like"/>
    <property type="match status" value="1"/>
</dbReference>
<keyword evidence="2" id="KW-0597">Phosphoprotein</keyword>
<dbReference type="CDD" id="cd05195">
    <property type="entry name" value="enoyl_red"/>
    <property type="match status" value="1"/>
</dbReference>
<evidence type="ECO:0000256" key="1">
    <source>
        <dbReference type="ARBA" id="ARBA00022450"/>
    </source>
</evidence>
<dbReference type="SMART" id="SM00823">
    <property type="entry name" value="PKS_PP"/>
    <property type="match status" value="1"/>
</dbReference>
<dbReference type="Pfam" id="PF00109">
    <property type="entry name" value="ketoacyl-synt"/>
    <property type="match status" value="1"/>
</dbReference>
<dbReference type="SUPFAM" id="SSF55048">
    <property type="entry name" value="Probable ACP-binding domain of malonyl-CoA ACP transacylase"/>
    <property type="match status" value="1"/>
</dbReference>
<dbReference type="InterPro" id="IPR020807">
    <property type="entry name" value="PKS_DH"/>
</dbReference>
<keyword evidence="5" id="KW-0511">Multifunctional enzyme</keyword>
<dbReference type="InterPro" id="IPR011032">
    <property type="entry name" value="GroES-like_sf"/>
</dbReference>
<feature type="domain" description="Ketosynthase family 3 (KS3)" evidence="9">
    <location>
        <begin position="4"/>
        <end position="429"/>
    </location>
</feature>
<dbReference type="SMART" id="SM00825">
    <property type="entry name" value="PKS_KS"/>
    <property type="match status" value="1"/>
</dbReference>
<dbReference type="InterPro" id="IPR014031">
    <property type="entry name" value="Ketoacyl_synth_C"/>
</dbReference>
<dbReference type="SMART" id="SM00829">
    <property type="entry name" value="PKS_ER"/>
    <property type="match status" value="1"/>
</dbReference>
<evidence type="ECO:0000256" key="2">
    <source>
        <dbReference type="ARBA" id="ARBA00022553"/>
    </source>
</evidence>
<dbReference type="InterPro" id="IPR016039">
    <property type="entry name" value="Thiolase-like"/>
</dbReference>
<dbReference type="PROSITE" id="PS52004">
    <property type="entry name" value="KS3_2"/>
    <property type="match status" value="1"/>
</dbReference>
<dbReference type="SUPFAM" id="SSF52151">
    <property type="entry name" value="FabD/lysophospholipase-like"/>
    <property type="match status" value="1"/>
</dbReference>
<dbReference type="GO" id="GO:0044550">
    <property type="term" value="P:secondary metabolite biosynthetic process"/>
    <property type="evidence" value="ECO:0007669"/>
    <property type="project" value="TreeGrafter"/>
</dbReference>
<keyword evidence="12" id="KW-1185">Reference proteome</keyword>
<accession>A0AAD9M0T0</accession>
<dbReference type="GO" id="GO:0004315">
    <property type="term" value="F:3-oxoacyl-[acyl-carrier-protein] synthase activity"/>
    <property type="evidence" value="ECO:0007669"/>
    <property type="project" value="InterPro"/>
</dbReference>
<dbReference type="InterPro" id="IPR016035">
    <property type="entry name" value="Acyl_Trfase/lysoPLipase"/>
</dbReference>
<dbReference type="Gene3D" id="3.30.70.3290">
    <property type="match status" value="1"/>
</dbReference>
<dbReference type="GO" id="GO:0031177">
    <property type="term" value="F:phosphopantetheine binding"/>
    <property type="evidence" value="ECO:0007669"/>
    <property type="project" value="InterPro"/>
</dbReference>
<proteinExistence type="predicted"/>
<dbReference type="Pfam" id="PF08659">
    <property type="entry name" value="KR"/>
    <property type="match status" value="1"/>
</dbReference>
<dbReference type="InterPro" id="IPR049551">
    <property type="entry name" value="PKS_DH_C"/>
</dbReference>
<dbReference type="InterPro" id="IPR002328">
    <property type="entry name" value="ADH_Zn_CS"/>
</dbReference>
<evidence type="ECO:0000313" key="11">
    <source>
        <dbReference type="EMBL" id="KAK2024958.1"/>
    </source>
</evidence>
<dbReference type="SUPFAM" id="SSF47336">
    <property type="entry name" value="ACP-like"/>
    <property type="match status" value="1"/>
</dbReference>
<evidence type="ECO:0000256" key="7">
    <source>
        <dbReference type="SAM" id="MobiDB-lite"/>
    </source>
</evidence>
<gene>
    <name evidence="11" type="ORF">LX32DRAFT_704431</name>
</gene>
<dbReference type="InterPro" id="IPR020841">
    <property type="entry name" value="PKS_Beta-ketoAc_synthase_dom"/>
</dbReference>
<dbReference type="PANTHER" id="PTHR43775">
    <property type="entry name" value="FATTY ACID SYNTHASE"/>
    <property type="match status" value="1"/>
</dbReference>
<dbReference type="Pfam" id="PF02801">
    <property type="entry name" value="Ketoacyl-synt_C"/>
    <property type="match status" value="1"/>
</dbReference>
<dbReference type="InterPro" id="IPR036736">
    <property type="entry name" value="ACP-like_sf"/>
</dbReference>
<dbReference type="Gene3D" id="3.40.47.10">
    <property type="match status" value="1"/>
</dbReference>
<evidence type="ECO:0000256" key="5">
    <source>
        <dbReference type="ARBA" id="ARBA00023268"/>
    </source>
</evidence>
<dbReference type="InterPro" id="IPR014043">
    <property type="entry name" value="Acyl_transferase_dom"/>
</dbReference>
<dbReference type="InterPro" id="IPR056501">
    <property type="entry name" value="NAD-bd_HRPKS_sdrA"/>
</dbReference>
<dbReference type="InterPro" id="IPR002364">
    <property type="entry name" value="Quin_OxRdtase/zeta-crystal_CS"/>
</dbReference>
<evidence type="ECO:0000256" key="3">
    <source>
        <dbReference type="ARBA" id="ARBA00022679"/>
    </source>
</evidence>
<dbReference type="InterPro" id="IPR050091">
    <property type="entry name" value="PKS_NRPS_Biosynth_Enz"/>
</dbReference>
<keyword evidence="3" id="KW-0808">Transferase</keyword>
<name>A0AAD9M0T0_9PEZI</name>
<evidence type="ECO:0000313" key="12">
    <source>
        <dbReference type="Proteomes" id="UP001232148"/>
    </source>
</evidence>
<feature type="active site" description="Proton donor; for dehydratase activity" evidence="6">
    <location>
        <position position="1163"/>
    </location>
</feature>
<protein>
    <submittedName>
        <fullName evidence="11">Ketoacyl-synt-domain-containing protein</fullName>
    </submittedName>
</protein>
<dbReference type="GO" id="GO:1901336">
    <property type="term" value="P:lactone biosynthetic process"/>
    <property type="evidence" value="ECO:0007669"/>
    <property type="project" value="UniProtKB-ARBA"/>
</dbReference>
<dbReference type="InterPro" id="IPR013154">
    <property type="entry name" value="ADH-like_N"/>
</dbReference>
<dbReference type="InterPro" id="IPR018201">
    <property type="entry name" value="Ketoacyl_synth_AS"/>
</dbReference>
<dbReference type="Gene3D" id="3.10.129.110">
    <property type="entry name" value="Polyketide synthase dehydratase"/>
    <property type="match status" value="1"/>
</dbReference>
<keyword evidence="4" id="KW-0560">Oxidoreductase</keyword>
<dbReference type="PROSITE" id="PS00606">
    <property type="entry name" value="KS3_1"/>
    <property type="match status" value="1"/>
</dbReference>
<dbReference type="InterPro" id="IPR049552">
    <property type="entry name" value="PKS_DH_N"/>
</dbReference>
<dbReference type="PANTHER" id="PTHR43775:SF29">
    <property type="entry name" value="ASPERFURANONE POLYKETIDE SYNTHASE AFOG-RELATED"/>
    <property type="match status" value="1"/>
</dbReference>
<evidence type="ECO:0000259" key="10">
    <source>
        <dbReference type="PROSITE" id="PS52019"/>
    </source>
</evidence>
<dbReference type="Pfam" id="PF08240">
    <property type="entry name" value="ADH_N"/>
    <property type="match status" value="1"/>
</dbReference>
<sequence>MPEHDAIAIVGLSCRLPGEASSPERFWDMMFNGRSAYSETNKQWNAAGFHGATDDRPNICVARGGHFLDQDHSEFDATFFHISQQEAAAMDPQQRLMLEVSYEAFENAGMKMDQLSASATGCYVGVMGTDWKESFSRDSEAAPKYAYTGSATEFVSSRVSWFFNLTGPSMTVNTACSSSLVAMHLACQSLRTGECETALVGGVNLILNPDFSCHLSRQKFLASDGRCKTFDSAADGYGRGEGCAALVLKRASDAIRDGDSIRAVIRATGLNQDGKTKSITRPSQDAQVSLIRSTYKLAGLDLGEASYFETHGTGTKTGDPIELGAIYETMGILREEGDPLHIGGVKPNIGHGEAVAGLSSVIKCVLMLEKDTILPTTGINELNTKIPFRKWRLEVPRTLLPWPSTKTTRVLSVNGFGAGGTNAHVVLESTDSYLGRPGLRNGYHQESNEDIETHPERPANTLSRPRLYMVTSLDKEGIKRQRQRLRQHVENLPDRVARDDGYLTRLAFTLNQRRSQLSWMSYAVGGSAEQLAESLQDPNCMSFRHDGSRHTRIGFVFTGQAAQWARMGSELLQYDVFANSIKAADLYFTEKLGCSWSALEELLRQSSLSNINDPVYAQPLTVALQVALVELLASWNIMPSSIVGHSSGEIAGSFCAGAISREDAWRIAYAKSQVLKNMTGPPGAMLAASLSEDEAQIYIANAASKGRVVAACINSPSSVTLSGDTAAIEDIQEQLKAQGLFQRRLAVSSAYHSHHMKPIAGEFRSGIEGIRYVANGTTSTIPMYSSVTGEVVDPCLLGSPDYWVSNVVSPVRFSEAMSELAKAGVDIVLEIGPHCGLKSPITQILKACGLNDVHYQSILYRGKNAVDTALQCAGALAAQAVPVNIEAVNRDERLATALRRPVTDLPSYAWNHTRSYWAEPPLNRDHRLRCQPRRDLIGAPFPCLSASERIWRGFLRVSDEPWIDHHRVQSAIRYPAAGFLSMAIEGARQLSDPKLTVKKFRIRDFELKNAALIPDDGELESTLTVRRKTGGALLPATGWLEFSVSSRGVNQDFRQNCHGLIKIEYDSPGPAAVRKVTDAQHQDMCKREFGRIEQQCTQVQDQDYLYNHLDEKGLRFGPNFRTLSEIRRGNDVSLCTITIPTSGSNFTPAVPERPHIVHPATLDGLMQCFFAATIGKNGSLKAGMVPRRVDEVTVSAKLPYQAGTRFRACAVAHKHGMQEMRSNAMGFDENIDEPLMTIQGVNWTPLQGPATEQRRKGLCFEMSWQPLSSEVAHGTAHGDTHPESHATVLKGASDSGSQDICLIEPDGLEPTAELFITKLCDHVTKSCGGRMQRVKFGQVLSDLKKKRCVFLELGKPFLETPGTAEFVTLKQYILDSLNIHWITFCDGPGAGLVTGFARTLRNEIPNLTFRTLHCTRGMVSETTATGMSIISRFVSEKHHNDGSTDSEFRLRDGRLEVCRVRECVELNDEIYDMTSSKVAPVALKDVTSDIVLKPQTIGSLDGLRFEAVGQLAGVDLADDEVEIETKATGLNLRDVLTVMGEIPDDNIGHEAAGVVVRKGAAVTRFEPGDRVCCLAPGAHRTRLRVREKLCQDIGDMTYQDAASLPLIFCTAYHALVDLARLKPGQSVLIHSAAGGVGQAALQVAKHLGLDVFATVSSAEKRKLLTTHYEVPDDHIFNSRDLSFREGIMAVTDGRGVDCVLNSLAGEALGESWHCLAPFGTFVEVGMKDILNNSALDMRPFGSSATFCFFSLELMERVAPDMLADIFSSVFSLVRHGELKPVAPVMCYHIAQVENAFRLMQAGKHRGKIVLDFESHGNETIQVAKSIRHIAKLSSDATYVLVGGLGGLGRSLSDLLVSQGARNLCFLSLSGAASRQAQSLVQRLESLGVRIKVTICDVSNEAEVGKALKDCTRDMPPIKGVIQAAMVLRDAVFERMTHAQWEQSLGPKVRGSWNLHRHMPEGVDFFVMLSSYCGIWGNRGQANYTAGCAFQDELAHFRRRQGLKAMSIDLGAMRDVGILADKGAVGDMANWIEPFGILEEEFHAIMVLSIARQAGEDWAAKEPQLVTGLATGEAASLAGVFPWYLNEPKFTLIAQYDGQQRDDALTPVDSPVARLAQAESLAEAVDIVVSRIVATLSKSLQMPTEDIDVTRPLYFYGVDSLVAIEMRNWVIKELSSDVSLDDILAHVPITQLAETVTKASKAFNGRVGDKA</sequence>
<dbReference type="PROSITE" id="PS01162">
    <property type="entry name" value="QOR_ZETA_CRYSTAL"/>
    <property type="match status" value="1"/>
</dbReference>
<keyword evidence="1" id="KW-0596">Phosphopantetheine</keyword>